<dbReference type="InterPro" id="IPR013691">
    <property type="entry name" value="MeTrfase_14"/>
</dbReference>
<dbReference type="Gene3D" id="3.40.50.150">
    <property type="entry name" value="Vaccinia Virus protein VP39"/>
    <property type="match status" value="1"/>
</dbReference>
<dbReference type="Gene3D" id="6.10.250.3100">
    <property type="match status" value="1"/>
</dbReference>
<dbReference type="Pfam" id="PF08484">
    <property type="entry name" value="Methyltransf_14"/>
    <property type="match status" value="1"/>
</dbReference>
<dbReference type="Pfam" id="PF13489">
    <property type="entry name" value="Methyltransf_23"/>
    <property type="match status" value="1"/>
</dbReference>
<sequence>MRNLSQCRICDANSLEVAIDLGNQPWANNFLTKEEIGTEPYYPLRVVFCRKCTAAQLDYTVPKEVMFKDHTYLSGTTQTLDEHFRAVAQEVDGQFFKNESEKAVLDIGSNDGTQLLHYRALGYDVLGVESASRVAGIAIEKNGVPTIDDFFNLALVEKHALRKKFDVVNAAGIFFHLEELHSVTDAVREALSEKGVFVIQFIYMGSIIAHRAFDQIYHEHLLYYTLRSLETLLKRHGLSLFDAHITPIHGGSMIAYASRAGTRKATAQLEDLRSEEERRGLHQLSTYTRFAVDVQALKEENVAYIKSQKESGKRIYGMGAPVKGNTLLNYFGIGTDYIDCLVERNPLRKNLYSPGMHIPVVLEEDVKVQPEVYYVLAWNFKKEILARYKDLADRGVEFYFPIDPTV</sequence>
<dbReference type="Gene3D" id="6.20.50.110">
    <property type="entry name" value="Methyltransferase, zinc-binding domain"/>
    <property type="match status" value="1"/>
</dbReference>
<reference evidence="3 4" key="1">
    <citation type="journal article" date="2016" name="Nat. Commun.">
        <title>Thousands of microbial genomes shed light on interconnected biogeochemical processes in an aquifer system.</title>
        <authorList>
            <person name="Anantharaman K."/>
            <person name="Brown C.T."/>
            <person name="Hug L.A."/>
            <person name="Sharon I."/>
            <person name="Castelle C.J."/>
            <person name="Probst A.J."/>
            <person name="Thomas B.C."/>
            <person name="Singh A."/>
            <person name="Wilkins M.J."/>
            <person name="Karaoz U."/>
            <person name="Brodie E.L."/>
            <person name="Williams K.H."/>
            <person name="Hubbard S.S."/>
            <person name="Banfield J.F."/>
        </authorList>
    </citation>
    <scope>NUCLEOTIDE SEQUENCE [LARGE SCALE GENOMIC DNA]</scope>
</reference>
<name>A0A1F6EIV6_9BACT</name>
<keyword evidence="3" id="KW-0489">Methyltransferase</keyword>
<dbReference type="Pfam" id="PF08421">
    <property type="entry name" value="Methyltransf_13"/>
    <property type="match status" value="1"/>
</dbReference>
<dbReference type="InterPro" id="IPR013630">
    <property type="entry name" value="Methyltransf_Zn-bd_dom_put"/>
</dbReference>
<dbReference type="GO" id="GO:0032259">
    <property type="term" value="P:methylation"/>
    <property type="evidence" value="ECO:0007669"/>
    <property type="project" value="UniProtKB-KW"/>
</dbReference>
<comment type="caution">
    <text evidence="3">The sequence shown here is derived from an EMBL/GenBank/DDBJ whole genome shotgun (WGS) entry which is preliminary data.</text>
</comment>
<evidence type="ECO:0000313" key="4">
    <source>
        <dbReference type="Proteomes" id="UP000178587"/>
    </source>
</evidence>
<dbReference type="AlphaFoldDB" id="A0A1F6EIV6"/>
<protein>
    <submittedName>
        <fullName evidence="3">Methyltransferase</fullName>
    </submittedName>
</protein>
<dbReference type="GO" id="GO:0008168">
    <property type="term" value="F:methyltransferase activity"/>
    <property type="evidence" value="ECO:0007669"/>
    <property type="project" value="UniProtKB-KW"/>
</dbReference>
<evidence type="ECO:0000313" key="3">
    <source>
        <dbReference type="EMBL" id="OGG73586.1"/>
    </source>
</evidence>
<proteinExistence type="predicted"/>
<feature type="domain" description="C-methyltransferase" evidence="2">
    <location>
        <begin position="247"/>
        <end position="402"/>
    </location>
</feature>
<dbReference type="Gene3D" id="3.40.50.720">
    <property type="entry name" value="NAD(P)-binding Rossmann-like Domain"/>
    <property type="match status" value="1"/>
</dbReference>
<feature type="domain" description="Methyltransferase putative zinc binding" evidence="1">
    <location>
        <begin position="7"/>
        <end position="67"/>
    </location>
</feature>
<dbReference type="STRING" id="1798507.A3A34_02840"/>
<evidence type="ECO:0000259" key="2">
    <source>
        <dbReference type="Pfam" id="PF08484"/>
    </source>
</evidence>
<dbReference type="InterPro" id="IPR038576">
    <property type="entry name" value="Methyltransf_Zn-bd_dom_put_sf"/>
</dbReference>
<dbReference type="Proteomes" id="UP000178587">
    <property type="component" value="Unassembled WGS sequence"/>
</dbReference>
<accession>A0A1F6EIV6</accession>
<dbReference type="InterPro" id="IPR029063">
    <property type="entry name" value="SAM-dependent_MTases_sf"/>
</dbReference>
<keyword evidence="3" id="KW-0808">Transferase</keyword>
<dbReference type="SUPFAM" id="SSF53335">
    <property type="entry name" value="S-adenosyl-L-methionine-dependent methyltransferases"/>
    <property type="match status" value="1"/>
</dbReference>
<dbReference type="PANTHER" id="PTHR43861">
    <property type="entry name" value="TRANS-ACONITATE 2-METHYLTRANSFERASE-RELATED"/>
    <property type="match status" value="1"/>
</dbReference>
<evidence type="ECO:0000259" key="1">
    <source>
        <dbReference type="Pfam" id="PF08421"/>
    </source>
</evidence>
<gene>
    <name evidence="3" type="ORF">A3A34_02840</name>
</gene>
<organism evidence="3 4">
    <name type="scientific">Candidatus Kaiserbacteria bacterium RIFCSPLOWO2_01_FULL_50_24</name>
    <dbReference type="NCBI Taxonomy" id="1798507"/>
    <lineage>
        <taxon>Bacteria</taxon>
        <taxon>Candidatus Kaiseribacteriota</taxon>
    </lineage>
</organism>
<dbReference type="PANTHER" id="PTHR43861:SF5">
    <property type="entry name" value="BLL5978 PROTEIN"/>
    <property type="match status" value="1"/>
</dbReference>
<dbReference type="EMBL" id="MFLU01000016">
    <property type="protein sequence ID" value="OGG73586.1"/>
    <property type="molecule type" value="Genomic_DNA"/>
</dbReference>
<dbReference type="CDD" id="cd02440">
    <property type="entry name" value="AdoMet_MTases"/>
    <property type="match status" value="1"/>
</dbReference>